<dbReference type="InterPro" id="IPR011766">
    <property type="entry name" value="TPP_enzyme_TPP-bd"/>
</dbReference>
<dbReference type="SUPFAM" id="SSF52518">
    <property type="entry name" value="Thiamin diphosphate-binding fold (THDP-binding)"/>
    <property type="match status" value="2"/>
</dbReference>
<dbReference type="InterPro" id="IPR029061">
    <property type="entry name" value="THDP-binding"/>
</dbReference>
<comment type="similarity">
    <text evidence="1 3">Belongs to the TPP enzyme family.</text>
</comment>
<dbReference type="InterPro" id="IPR029035">
    <property type="entry name" value="DHS-like_NAD/FAD-binding_dom"/>
</dbReference>
<evidence type="ECO:0000256" key="3">
    <source>
        <dbReference type="RuleBase" id="RU362132"/>
    </source>
</evidence>
<name>A0ABS8KBK1_9BURK</name>
<dbReference type="PROSITE" id="PS00187">
    <property type="entry name" value="TPP_ENZYMES"/>
    <property type="match status" value="1"/>
</dbReference>
<feature type="domain" description="Thiamine pyrophosphate enzyme central" evidence="4">
    <location>
        <begin position="204"/>
        <end position="338"/>
    </location>
</feature>
<dbReference type="Pfam" id="PF02775">
    <property type="entry name" value="TPP_enzyme_C"/>
    <property type="match status" value="1"/>
</dbReference>
<feature type="domain" description="Thiamine pyrophosphate enzyme N-terminal TPP-binding" evidence="6">
    <location>
        <begin position="17"/>
        <end position="131"/>
    </location>
</feature>
<dbReference type="Pfam" id="PF00205">
    <property type="entry name" value="TPP_enzyme_M"/>
    <property type="match status" value="1"/>
</dbReference>
<dbReference type="RefSeq" id="WP_230561010.1">
    <property type="nucleotide sequence ID" value="NZ_JAJITC010000004.1"/>
</dbReference>
<dbReference type="EMBL" id="JAJITC010000004">
    <property type="protein sequence ID" value="MCC8402153.1"/>
    <property type="molecule type" value="Genomic_DNA"/>
</dbReference>
<accession>A0ABS8KBK1</accession>
<dbReference type="InterPro" id="IPR012000">
    <property type="entry name" value="Thiamin_PyroP_enz_cen_dom"/>
</dbReference>
<evidence type="ECO:0000259" key="5">
    <source>
        <dbReference type="Pfam" id="PF02775"/>
    </source>
</evidence>
<feature type="domain" description="Thiamine pyrophosphate enzyme TPP-binding" evidence="5">
    <location>
        <begin position="401"/>
        <end position="547"/>
    </location>
</feature>
<dbReference type="CDD" id="cd07035">
    <property type="entry name" value="TPP_PYR_POX_like"/>
    <property type="match status" value="1"/>
</dbReference>
<organism evidence="7 8">
    <name type="scientific">Paraburkholderia translucens</name>
    <dbReference type="NCBI Taxonomy" id="2886945"/>
    <lineage>
        <taxon>Bacteria</taxon>
        <taxon>Pseudomonadati</taxon>
        <taxon>Pseudomonadota</taxon>
        <taxon>Betaproteobacteria</taxon>
        <taxon>Burkholderiales</taxon>
        <taxon>Burkholderiaceae</taxon>
        <taxon>Paraburkholderia</taxon>
    </lineage>
</organism>
<dbReference type="SUPFAM" id="SSF52467">
    <property type="entry name" value="DHS-like NAD/FAD-binding domain"/>
    <property type="match status" value="1"/>
</dbReference>
<dbReference type="InterPro" id="IPR012001">
    <property type="entry name" value="Thiamin_PyroP_enz_TPP-bd_dom"/>
</dbReference>
<dbReference type="NCBIfam" id="NF006052">
    <property type="entry name" value="PRK08199.1"/>
    <property type="match status" value="1"/>
</dbReference>
<dbReference type="InterPro" id="IPR045229">
    <property type="entry name" value="TPP_enz"/>
</dbReference>
<dbReference type="Pfam" id="PF02776">
    <property type="entry name" value="TPP_enzyme_N"/>
    <property type="match status" value="1"/>
</dbReference>
<dbReference type="CDD" id="cd00568">
    <property type="entry name" value="TPP_enzymes"/>
    <property type="match status" value="1"/>
</dbReference>
<evidence type="ECO:0000313" key="7">
    <source>
        <dbReference type="EMBL" id="MCC8402153.1"/>
    </source>
</evidence>
<reference evidence="7 8" key="1">
    <citation type="submission" date="2021-11" db="EMBL/GenBank/DDBJ databases">
        <authorList>
            <person name="Oh E.-T."/>
            <person name="Kim S.-B."/>
        </authorList>
    </citation>
    <scope>NUCLEOTIDE SEQUENCE [LARGE SCALE GENOMIC DNA]</scope>
    <source>
        <strain evidence="7 8">MMS20-SJTN17</strain>
    </source>
</reference>
<protein>
    <submittedName>
        <fullName evidence="7">Thiamine pyrophosphate-binding protein</fullName>
    </submittedName>
</protein>
<evidence type="ECO:0000259" key="4">
    <source>
        <dbReference type="Pfam" id="PF00205"/>
    </source>
</evidence>
<keyword evidence="8" id="KW-1185">Reference proteome</keyword>
<sequence>MSLPNAPVSASHTARTTGARLVVDALLTHGVERVFCVPGESFLAVLDSLRDETGRLQTIVCRHEAAAANMAEAVGKLTGRPGIALVTRGPGATHASIGVHTAFQDSTPMILLIGQCAREHLDREAFQEIDYRRMFGQMAKWVAQIDDPRRIPEYLSHAFHTATSGRPGPVVLALPEDVLSDACDAVPGAPAYQRVAASPSAAQIAKLRELLEGAQRPMLIAGGSGWTPSACADLRRFVETWRLPIGLAFRFQDTFDNDHPNYAGDVGLGINPELARRIRDADLLLTLGPRLGEATTNGYTLLDIPKTKQTLVHVHQGAEELGRVYAADLPIVSGMPELAAMLAELQPSSSGKLAWVGAAEEAHRAYLEWREPRPIPGDVQMGEVIQQLRAHLPDDAIVTNGAGNYATWLHRHFSYRYFRSQLAPTSGAMGYGVPAALAAKSLYPQRAVVALAGDGCFMMAAQELATAMQYDLRVLFIVVNNSHFGTIRMHQERHYPHRVHGTGLTNPDFAAFARSFGAHGETVERTGDFLPALQRAMESQLPAVIEIRMPQEASTPALTLEQIREQGRKMRGE</sequence>
<dbReference type="PANTHER" id="PTHR18968">
    <property type="entry name" value="THIAMINE PYROPHOSPHATE ENZYMES"/>
    <property type="match status" value="1"/>
</dbReference>
<dbReference type="Gene3D" id="3.40.50.1220">
    <property type="entry name" value="TPP-binding domain"/>
    <property type="match status" value="1"/>
</dbReference>
<evidence type="ECO:0000256" key="2">
    <source>
        <dbReference type="ARBA" id="ARBA00023052"/>
    </source>
</evidence>
<keyword evidence="2 3" id="KW-0786">Thiamine pyrophosphate</keyword>
<dbReference type="Proteomes" id="UP001430614">
    <property type="component" value="Unassembled WGS sequence"/>
</dbReference>
<dbReference type="InterPro" id="IPR000399">
    <property type="entry name" value="TPP-bd_CS"/>
</dbReference>
<gene>
    <name evidence="7" type="ORF">LJ655_09645</name>
</gene>
<dbReference type="PANTHER" id="PTHR18968:SF120">
    <property type="entry name" value="ACETOLACTATE SYNTHASE LARGE SUBUNIT"/>
    <property type="match status" value="1"/>
</dbReference>
<proteinExistence type="inferred from homology"/>
<evidence type="ECO:0000256" key="1">
    <source>
        <dbReference type="ARBA" id="ARBA00007812"/>
    </source>
</evidence>
<dbReference type="Gene3D" id="3.40.50.970">
    <property type="match status" value="2"/>
</dbReference>
<comment type="caution">
    <text evidence="7">The sequence shown here is derived from an EMBL/GenBank/DDBJ whole genome shotgun (WGS) entry which is preliminary data.</text>
</comment>
<evidence type="ECO:0000259" key="6">
    <source>
        <dbReference type="Pfam" id="PF02776"/>
    </source>
</evidence>
<evidence type="ECO:0000313" key="8">
    <source>
        <dbReference type="Proteomes" id="UP001430614"/>
    </source>
</evidence>